<proteinExistence type="predicted"/>
<accession>A0ABY4MPB3</accession>
<name>A0ABY4MPB3_9ACTN</name>
<dbReference type="EMBL" id="CP086322">
    <property type="protein sequence ID" value="UQA98161.1"/>
    <property type="molecule type" value="Genomic_DNA"/>
</dbReference>
<evidence type="ECO:0000313" key="2">
    <source>
        <dbReference type="Proteomes" id="UP000830115"/>
    </source>
</evidence>
<evidence type="ECO:0000313" key="1">
    <source>
        <dbReference type="EMBL" id="UQA98161.1"/>
    </source>
</evidence>
<reference evidence="1" key="1">
    <citation type="submission" date="2021-10" db="EMBL/GenBank/DDBJ databases">
        <title>Streptomyces nigrumlapis sp.nov.,an antimicrobial producing actinobacterium isolated from Black Gobi rocks.</title>
        <authorList>
            <person name="Wen Y."/>
            <person name="Zhang W."/>
            <person name="Liu X.G."/>
        </authorList>
    </citation>
    <scope>NUCLEOTIDE SEQUENCE</scope>
    <source>
        <strain evidence="1">ST13-2-2</strain>
    </source>
</reference>
<dbReference type="Proteomes" id="UP000830115">
    <property type="component" value="Chromosome"/>
</dbReference>
<gene>
    <name evidence="1" type="ORF">K9S39_00200</name>
</gene>
<keyword evidence="2" id="KW-1185">Reference proteome</keyword>
<organism evidence="1 2">
    <name type="scientific">Streptomyces halobius</name>
    <dbReference type="NCBI Taxonomy" id="2879846"/>
    <lineage>
        <taxon>Bacteria</taxon>
        <taxon>Bacillati</taxon>
        <taxon>Actinomycetota</taxon>
        <taxon>Actinomycetes</taxon>
        <taxon>Kitasatosporales</taxon>
        <taxon>Streptomycetaceae</taxon>
        <taxon>Streptomyces</taxon>
    </lineage>
</organism>
<dbReference type="RefSeq" id="WP_248869213.1">
    <property type="nucleotide sequence ID" value="NZ_CP086322.1"/>
</dbReference>
<sequence length="85" mass="9622">MPATPARGQLALPASQMAVYNRNNHLPYSEQLRWRAQRCPAHAASPQAPDLAFAEWEVFDPLLHHAHIHPRLPTVSRRPRSAADR</sequence>
<protein>
    <submittedName>
        <fullName evidence="1">Uncharacterized protein</fullName>
    </submittedName>
</protein>